<sequence length="209" mass="23259">MKKVLFLPLPKIASLFILAVLMWQCSSNAPAEDAATTAAAPTETTATPQPAVKASPAQAAPVSQSKTMGENSDEIQWMSWDEAVASIEDDPKMMFIDVYTDWCGWCKVMDKQTFTDPEVINYINDNYYAVKFNAETEDPVTFRGQEFKVVEGGRRGIHTLAYALLEGQLSYPSYVYLNSNFQRVNVSKGFKQAEPFLAEMKAITEASLQ</sequence>
<gene>
    <name evidence="5" type="ORF">CRP01_23995</name>
</gene>
<dbReference type="InterPro" id="IPR017937">
    <property type="entry name" value="Thioredoxin_CS"/>
</dbReference>
<dbReference type="Gene3D" id="3.40.30.10">
    <property type="entry name" value="Glutaredoxin"/>
    <property type="match status" value="1"/>
</dbReference>
<evidence type="ECO:0000313" key="6">
    <source>
        <dbReference type="Proteomes" id="UP000223913"/>
    </source>
</evidence>
<evidence type="ECO:0000256" key="1">
    <source>
        <dbReference type="ARBA" id="ARBA00023284"/>
    </source>
</evidence>
<name>A0A2D0N6D1_FLAN2</name>
<dbReference type="InterPro" id="IPR004879">
    <property type="entry name" value="Ssp411-like_TRX"/>
</dbReference>
<proteinExistence type="predicted"/>
<dbReference type="AlphaFoldDB" id="A0A2D0N6D1"/>
<dbReference type="InterPro" id="IPR036249">
    <property type="entry name" value="Thioredoxin-like_sf"/>
</dbReference>
<protein>
    <recommendedName>
        <fullName evidence="4">Spermatogenesis-associated protein 20-like TRX domain-containing protein</fullName>
    </recommendedName>
</protein>
<dbReference type="Proteomes" id="UP000223913">
    <property type="component" value="Unassembled WGS sequence"/>
</dbReference>
<dbReference type="OrthoDB" id="9811036at2"/>
<comment type="caution">
    <text evidence="5">The sequence shown here is derived from an EMBL/GenBank/DDBJ whole genome shotgun (WGS) entry which is preliminary data.</text>
</comment>
<evidence type="ECO:0000259" key="4">
    <source>
        <dbReference type="Pfam" id="PF03190"/>
    </source>
</evidence>
<dbReference type="PROSITE" id="PS00194">
    <property type="entry name" value="THIOREDOXIN_1"/>
    <property type="match status" value="1"/>
</dbReference>
<evidence type="ECO:0000256" key="2">
    <source>
        <dbReference type="SAM" id="MobiDB-lite"/>
    </source>
</evidence>
<dbReference type="Pfam" id="PF03190">
    <property type="entry name" value="Thioredox_DsbH"/>
    <property type="match status" value="1"/>
</dbReference>
<dbReference type="SUPFAM" id="SSF52833">
    <property type="entry name" value="Thioredoxin-like"/>
    <property type="match status" value="1"/>
</dbReference>
<evidence type="ECO:0000256" key="3">
    <source>
        <dbReference type="SAM" id="SignalP"/>
    </source>
</evidence>
<keyword evidence="3" id="KW-0732">Signal</keyword>
<accession>A0A2D0N6D1</accession>
<reference evidence="5 6" key="1">
    <citation type="submission" date="2017-10" db="EMBL/GenBank/DDBJ databases">
        <title>The draft genome sequence of Lewinella nigricans NBRC 102662.</title>
        <authorList>
            <person name="Wang K."/>
        </authorList>
    </citation>
    <scope>NUCLEOTIDE SEQUENCE [LARGE SCALE GENOMIC DNA]</scope>
    <source>
        <strain evidence="5 6">NBRC 102662</strain>
    </source>
</reference>
<feature type="region of interest" description="Disordered" evidence="2">
    <location>
        <begin position="34"/>
        <end position="68"/>
    </location>
</feature>
<keyword evidence="1" id="KW-0676">Redox-active center</keyword>
<feature type="signal peptide" evidence="3">
    <location>
        <begin position="1"/>
        <end position="31"/>
    </location>
</feature>
<feature type="compositionally biased region" description="Low complexity" evidence="2">
    <location>
        <begin position="34"/>
        <end position="66"/>
    </location>
</feature>
<organism evidence="5 6">
    <name type="scientific">Flavilitoribacter nigricans (strain ATCC 23147 / DSM 23189 / NBRC 102662 / NCIMB 1420 / SS-2)</name>
    <name type="common">Lewinella nigricans</name>
    <dbReference type="NCBI Taxonomy" id="1122177"/>
    <lineage>
        <taxon>Bacteria</taxon>
        <taxon>Pseudomonadati</taxon>
        <taxon>Bacteroidota</taxon>
        <taxon>Saprospiria</taxon>
        <taxon>Saprospirales</taxon>
        <taxon>Lewinellaceae</taxon>
        <taxon>Flavilitoribacter</taxon>
    </lineage>
</organism>
<evidence type="ECO:0000313" key="5">
    <source>
        <dbReference type="EMBL" id="PHN03936.1"/>
    </source>
</evidence>
<dbReference type="RefSeq" id="WP_099152649.1">
    <property type="nucleotide sequence ID" value="NZ_PDUD01000028.1"/>
</dbReference>
<feature type="chain" id="PRO_5012429179" description="Spermatogenesis-associated protein 20-like TRX domain-containing protein" evidence="3">
    <location>
        <begin position="32"/>
        <end position="209"/>
    </location>
</feature>
<feature type="domain" description="Spermatogenesis-associated protein 20-like TRX" evidence="4">
    <location>
        <begin position="72"/>
        <end position="136"/>
    </location>
</feature>
<keyword evidence="6" id="KW-1185">Reference proteome</keyword>
<dbReference type="EMBL" id="PDUD01000028">
    <property type="protein sequence ID" value="PHN03936.1"/>
    <property type="molecule type" value="Genomic_DNA"/>
</dbReference>